<dbReference type="GO" id="GO:0016491">
    <property type="term" value="F:oxidoreductase activity"/>
    <property type="evidence" value="ECO:0007669"/>
    <property type="project" value="UniProtKB-KW"/>
</dbReference>
<protein>
    <submittedName>
        <fullName evidence="5">Galactitol-1-phosphate 5-dehydrogenase</fullName>
    </submittedName>
</protein>
<dbReference type="InterPro" id="IPR013154">
    <property type="entry name" value="ADH-like_N"/>
</dbReference>
<evidence type="ECO:0000256" key="2">
    <source>
        <dbReference type="ARBA" id="ARBA00022833"/>
    </source>
</evidence>
<dbReference type="SMART" id="SM00829">
    <property type="entry name" value="PKS_ER"/>
    <property type="match status" value="1"/>
</dbReference>
<dbReference type="SUPFAM" id="SSF51735">
    <property type="entry name" value="NAD(P)-binding Rossmann-fold domains"/>
    <property type="match status" value="1"/>
</dbReference>
<feature type="domain" description="Enoyl reductase (ER)" evidence="4">
    <location>
        <begin position="11"/>
        <end position="358"/>
    </location>
</feature>
<evidence type="ECO:0000259" key="4">
    <source>
        <dbReference type="SMART" id="SM00829"/>
    </source>
</evidence>
<evidence type="ECO:0000313" key="5">
    <source>
        <dbReference type="EMBL" id="GGG16724.1"/>
    </source>
</evidence>
<dbReference type="AlphaFoldDB" id="A0A917G0R7"/>
<keyword evidence="2" id="KW-0862">Zinc</keyword>
<dbReference type="InterPro" id="IPR036291">
    <property type="entry name" value="NAD(P)-bd_dom_sf"/>
</dbReference>
<dbReference type="GO" id="GO:0046872">
    <property type="term" value="F:metal ion binding"/>
    <property type="evidence" value="ECO:0007669"/>
    <property type="project" value="UniProtKB-KW"/>
</dbReference>
<dbReference type="InterPro" id="IPR013149">
    <property type="entry name" value="ADH-like_C"/>
</dbReference>
<name>A0A917G0R7_9BACL</name>
<proteinExistence type="predicted"/>
<evidence type="ECO:0000256" key="1">
    <source>
        <dbReference type="ARBA" id="ARBA00022723"/>
    </source>
</evidence>
<dbReference type="PANTHER" id="PTHR43401:SF2">
    <property type="entry name" value="L-THREONINE 3-DEHYDROGENASE"/>
    <property type="match status" value="1"/>
</dbReference>
<dbReference type="SUPFAM" id="SSF50129">
    <property type="entry name" value="GroES-like"/>
    <property type="match status" value="1"/>
</dbReference>
<dbReference type="InterPro" id="IPR050129">
    <property type="entry name" value="Zn_alcohol_dh"/>
</dbReference>
<dbReference type="Proteomes" id="UP000644756">
    <property type="component" value="Unassembled WGS sequence"/>
</dbReference>
<dbReference type="InterPro" id="IPR020843">
    <property type="entry name" value="ER"/>
</dbReference>
<reference evidence="5" key="1">
    <citation type="journal article" date="2014" name="Int. J. Syst. Evol. Microbiol.">
        <title>Complete genome sequence of Corynebacterium casei LMG S-19264T (=DSM 44701T), isolated from a smear-ripened cheese.</title>
        <authorList>
            <consortium name="US DOE Joint Genome Institute (JGI-PGF)"/>
            <person name="Walter F."/>
            <person name="Albersmeier A."/>
            <person name="Kalinowski J."/>
            <person name="Ruckert C."/>
        </authorList>
    </citation>
    <scope>NUCLEOTIDE SEQUENCE</scope>
    <source>
        <strain evidence="5">CGMCC 1.12987</strain>
    </source>
</reference>
<dbReference type="Pfam" id="PF08240">
    <property type="entry name" value="ADH_N"/>
    <property type="match status" value="1"/>
</dbReference>
<keyword evidence="1" id="KW-0479">Metal-binding</keyword>
<dbReference type="EMBL" id="BMGR01000013">
    <property type="protein sequence ID" value="GGG16724.1"/>
    <property type="molecule type" value="Genomic_DNA"/>
</dbReference>
<organism evidence="5 6">
    <name type="scientific">Paenibacillus abyssi</name>
    <dbReference type="NCBI Taxonomy" id="1340531"/>
    <lineage>
        <taxon>Bacteria</taxon>
        <taxon>Bacillati</taxon>
        <taxon>Bacillota</taxon>
        <taxon>Bacilli</taxon>
        <taxon>Bacillales</taxon>
        <taxon>Paenibacillaceae</taxon>
        <taxon>Paenibacillus</taxon>
    </lineage>
</organism>
<comment type="caution">
    <text evidence="5">The sequence shown here is derived from an EMBL/GenBank/DDBJ whole genome shotgun (WGS) entry which is preliminary data.</text>
</comment>
<evidence type="ECO:0000313" key="6">
    <source>
        <dbReference type="Proteomes" id="UP000644756"/>
    </source>
</evidence>
<reference evidence="5" key="2">
    <citation type="submission" date="2020-09" db="EMBL/GenBank/DDBJ databases">
        <authorList>
            <person name="Sun Q."/>
            <person name="Zhou Y."/>
        </authorList>
    </citation>
    <scope>NUCLEOTIDE SEQUENCE</scope>
    <source>
        <strain evidence="5">CGMCC 1.12987</strain>
    </source>
</reference>
<dbReference type="RefSeq" id="WP_188532556.1">
    <property type="nucleotide sequence ID" value="NZ_BMGR01000013.1"/>
</dbReference>
<dbReference type="Pfam" id="PF00107">
    <property type="entry name" value="ADH_zinc_N"/>
    <property type="match status" value="1"/>
</dbReference>
<evidence type="ECO:0000256" key="3">
    <source>
        <dbReference type="ARBA" id="ARBA00023002"/>
    </source>
</evidence>
<dbReference type="InterPro" id="IPR011032">
    <property type="entry name" value="GroES-like_sf"/>
</dbReference>
<dbReference type="Gene3D" id="3.90.180.10">
    <property type="entry name" value="Medium-chain alcohol dehydrogenases, catalytic domain"/>
    <property type="match status" value="1"/>
</dbReference>
<keyword evidence="6" id="KW-1185">Reference proteome</keyword>
<sequence length="358" mass="38486">MPTTMRAQVFYEPHNMRLENVELPRIEENEVLIKVKAVGICGSDISYYLGKSPVDTPTGKGPIILGHEISGEVVDMGFIPESLKLFGIGDKVIVNPAQPCHACMYCLKGQVNLCESLINVGVSGNGGFAEYVKARFTNVYKVPYEMSFEEAAAVEPLACATYGVNNLDVQAGDTVVVMGPGPIGLMMVQLVKARGAGKVILVGILDYSLKKGKSLGADIVLNTANPGSPYYTEDLVGTVKELTGGVLAQRVIVPTGSTIAMQQALEISGKKSTIVYFGLPGEKDQIVIPALPTLQADKTIRFSWLAPLTWPTAIQAVHSGLVDVKALITHRFELSELSEAIQFMGSKEEEKIKGMVIL</sequence>
<gene>
    <name evidence="5" type="ORF">GCM10010916_36970</name>
</gene>
<keyword evidence="3" id="KW-0560">Oxidoreductase</keyword>
<dbReference type="Gene3D" id="3.40.50.720">
    <property type="entry name" value="NAD(P)-binding Rossmann-like Domain"/>
    <property type="match status" value="1"/>
</dbReference>
<dbReference type="PANTHER" id="PTHR43401">
    <property type="entry name" value="L-THREONINE 3-DEHYDROGENASE"/>
    <property type="match status" value="1"/>
</dbReference>
<accession>A0A917G0R7</accession>